<accession>Q4UDU0</accession>
<evidence type="ECO:0000313" key="2">
    <source>
        <dbReference type="Proteomes" id="UP000001950"/>
    </source>
</evidence>
<dbReference type="OrthoDB" id="361198at2759"/>
<proteinExistence type="predicted"/>
<dbReference type="OMA" id="SFHEINI"/>
<dbReference type="Proteomes" id="UP000001950">
    <property type="component" value="Chromosome 2"/>
</dbReference>
<evidence type="ECO:0000313" key="1">
    <source>
        <dbReference type="EMBL" id="CAI74749.1"/>
    </source>
</evidence>
<name>Q4UDU0_THEAN</name>
<dbReference type="AlphaFoldDB" id="Q4UDU0"/>
<reference evidence="1 2" key="1">
    <citation type="journal article" date="2005" name="Science">
        <title>Genome of the host-cell transforming parasite Theileria annulata compared with T. parva.</title>
        <authorList>
            <person name="Pain A."/>
            <person name="Renauld H."/>
            <person name="Berriman M."/>
            <person name="Murphy L."/>
            <person name="Yeats C.A."/>
            <person name="Weir W."/>
            <person name="Kerhornou A."/>
            <person name="Aslett M."/>
            <person name="Bishop R."/>
            <person name="Bouchier C."/>
            <person name="Cochet M."/>
            <person name="Coulson R.M.R."/>
            <person name="Cronin A."/>
            <person name="de Villiers E.P."/>
            <person name="Fraser A."/>
            <person name="Fosker N."/>
            <person name="Gardner M."/>
            <person name="Goble A."/>
            <person name="Griffiths-Jones S."/>
            <person name="Harris D.E."/>
            <person name="Katzer F."/>
            <person name="Larke N."/>
            <person name="Lord A."/>
            <person name="Maser P."/>
            <person name="McKellar S."/>
            <person name="Mooney P."/>
            <person name="Morton F."/>
            <person name="Nene V."/>
            <person name="O'Neil S."/>
            <person name="Price C."/>
            <person name="Quail M.A."/>
            <person name="Rabbinowitsch E."/>
            <person name="Rawlings N.D."/>
            <person name="Rutter S."/>
            <person name="Saunders D."/>
            <person name="Seeger K."/>
            <person name="Shah T."/>
            <person name="Squares R."/>
            <person name="Squares S."/>
            <person name="Tivey A."/>
            <person name="Walker A.R."/>
            <person name="Woodward J."/>
            <person name="Dobbelaere D.A.E."/>
            <person name="Langsley G."/>
            <person name="Rajandream M.A."/>
            <person name="McKeever D."/>
            <person name="Shiels B."/>
            <person name="Tait A."/>
            <person name="Barrell B.G."/>
            <person name="Hall N."/>
        </authorList>
    </citation>
    <scope>NUCLEOTIDE SEQUENCE [LARGE SCALE GENOMIC DNA]</scope>
    <source>
        <strain evidence="2">Ankara</strain>
    </source>
</reference>
<dbReference type="InParanoid" id="Q4UDU0"/>
<dbReference type="VEuPathDB" id="PiroplasmaDB:TA12065"/>
<dbReference type="EMBL" id="CR940348">
    <property type="protein sequence ID" value="CAI74749.1"/>
    <property type="molecule type" value="Genomic_DNA"/>
</dbReference>
<dbReference type="KEGG" id="tan:TA12065"/>
<organism evidence="1 2">
    <name type="scientific">Theileria annulata</name>
    <dbReference type="NCBI Taxonomy" id="5874"/>
    <lineage>
        <taxon>Eukaryota</taxon>
        <taxon>Sar</taxon>
        <taxon>Alveolata</taxon>
        <taxon>Apicomplexa</taxon>
        <taxon>Aconoidasida</taxon>
        <taxon>Piroplasmida</taxon>
        <taxon>Theileriidae</taxon>
        <taxon>Theileria</taxon>
    </lineage>
</organism>
<dbReference type="GeneID" id="3862037"/>
<keyword evidence="2" id="KW-1185">Reference proteome</keyword>
<gene>
    <name evidence="1" type="ORF">TA12065</name>
</gene>
<dbReference type="RefSeq" id="XP_952481.1">
    <property type="nucleotide sequence ID" value="XM_947388.1"/>
</dbReference>
<sequence>MESLVTEYDSIDLNLESEDSTYLSQNDKYFCIKNKSQLLEANECGIVNSYSLPEQCESIRRSNGEVYFSSRNKLFKLLQSETFGEKKFRERILDFLPLHSKYPLLVLICKKMKQLQLRVKKKVVVLEQYNDRCDSKVIYLDFFYETNYNPGVDISGIRNKNIEEMAVKNKSAVICVYKTESVVKYCLVGLEGNDMKLLKHDFLTEDVGVRVIKALLSEDLLAIFNDCFLVISKDKDSQDYPFSQNIPLPSLSKKYTLFFKNCQLVRLVNDYIVCTVSVLENKLNFNFYELYSETTFHTFTLKLDYNVKHIHSMMYDGGMYKILIQNEELKFLVLSFYGELPTETISYYDHYKTFPEPIELEALIDSSEVVITNKLVDYIINNNLRTCAKKILKCIHLPEIGAVKLVKSDISLLDDFLLYTTGSDNEFKRAFKSEIDGATFKVMLSNLLDKITEIEVERETKDVKKVIKIINALLDAKVMEQKDFDEEMIKRLQELVDGCQKEHLDLQSLLSYTNTLLDNKFKYNTNQLITTMDISLD</sequence>
<protein>
    <submittedName>
        <fullName evidence="1">Uncharacterized protein</fullName>
    </submittedName>
</protein>
<dbReference type="eggNOG" id="ENOG502QXA7">
    <property type="taxonomic scope" value="Eukaryota"/>
</dbReference>